<reference evidence="1 2" key="1">
    <citation type="journal article" date="2020" name="Int. J. Syst. Evol. Microbiol.">
        <title>Alistipes communis sp. nov., Alistipes dispar sp. nov. and Alistipes onderdonkii subsp. vulgaris subsp. nov., isolated from human faeces, and creation of Alistipes onderdonkii subsp. onderdonkii subsp. nov.</title>
        <authorList>
            <person name="Sakamoto M."/>
            <person name="Ikeyama N."/>
            <person name="Ogata Y."/>
            <person name="Suda W."/>
            <person name="Iino T."/>
            <person name="Hattori M."/>
            <person name="Ohkuma M."/>
        </authorList>
    </citation>
    <scope>NUCLEOTIDE SEQUENCE [LARGE SCALE GENOMIC DNA]</scope>
    <source>
        <strain evidence="1 2">5CPYCFAH4</strain>
    </source>
</reference>
<protein>
    <submittedName>
        <fullName evidence="1">Uncharacterized protein</fullName>
    </submittedName>
</protein>
<organism evidence="1 2">
    <name type="scientific">Alistipes onderdonkii subsp. vulgaris</name>
    <dbReference type="NCBI Taxonomy" id="2585117"/>
    <lineage>
        <taxon>Bacteria</taxon>
        <taxon>Pseudomonadati</taxon>
        <taxon>Bacteroidota</taxon>
        <taxon>Bacteroidia</taxon>
        <taxon>Bacteroidales</taxon>
        <taxon>Rikenellaceae</taxon>
        <taxon>Alistipes</taxon>
    </lineage>
</organism>
<evidence type="ECO:0000313" key="1">
    <source>
        <dbReference type="EMBL" id="BBL10307.1"/>
    </source>
</evidence>
<proteinExistence type="predicted"/>
<dbReference type="EMBL" id="AP019737">
    <property type="protein sequence ID" value="BBL10307.1"/>
    <property type="molecule type" value="Genomic_DNA"/>
</dbReference>
<evidence type="ECO:0000313" key="2">
    <source>
        <dbReference type="Proteomes" id="UP000317465"/>
    </source>
</evidence>
<dbReference type="Proteomes" id="UP000317465">
    <property type="component" value="Chromosome"/>
</dbReference>
<keyword evidence="2" id="KW-1185">Reference proteome</keyword>
<sequence length="108" mass="11226">MFGPDMHITAVNSIRIGKNVRTGKSVLISDNSHGDPKDMALRNIAPNARPIYSKGAIVIGDNVWIGEKAAILAGVTIGEGAIIGANAVVTKNIPPYSIAAGIPARIIK</sequence>
<name>A0ACA8QZR9_9BACT</name>
<accession>A0ACA8QZR9</accession>
<gene>
    <name evidence="1" type="ORF">A5CPYCFAH4_25310</name>
</gene>